<dbReference type="AlphaFoldDB" id="B8AIQ5"/>
<keyword evidence="4" id="KW-1185">Reference proteome</keyword>
<evidence type="ECO:0000313" key="4">
    <source>
        <dbReference type="Proteomes" id="UP000007015"/>
    </source>
</evidence>
<feature type="compositionally biased region" description="Basic and acidic residues" evidence="2">
    <location>
        <begin position="37"/>
        <end position="47"/>
    </location>
</feature>
<dbReference type="InterPro" id="IPR042467">
    <property type="entry name" value="Peptidase_C65_otubain_sub2"/>
</dbReference>
<feature type="compositionally biased region" description="Low complexity" evidence="2">
    <location>
        <begin position="51"/>
        <end position="62"/>
    </location>
</feature>
<proteinExistence type="predicted"/>
<accession>B8AIQ5</accession>
<sequence length="215" mass="25566">MSASDDRKQARRKEKRKSGYPKEKLLESSMRSYQGPAKEEHSDREGEQPNSPSQNSRSSMSKSFPQVFHKKLPMGDAVYYYFKDIYDALRIAQVGVRLIFLDHDYSEFRPVVPDEECFYRSFIFSYLEQVVDRIDTLWEDRLLAALRELDRRAERFQRASEFSRRRKVFVKLIAKIKGWKRMRDYPPSRVSYSSVEFLLEFFSSYDSTNDSEKTP</sequence>
<dbReference type="InterPro" id="IPR038765">
    <property type="entry name" value="Papain-like_cys_pep_sf"/>
</dbReference>
<dbReference type="STRING" id="39946.B8AIQ5"/>
<feature type="coiled-coil region" evidence="1">
    <location>
        <begin position="139"/>
        <end position="166"/>
    </location>
</feature>
<reference evidence="3 4" key="1">
    <citation type="journal article" date="2005" name="PLoS Biol.">
        <title>The genomes of Oryza sativa: a history of duplications.</title>
        <authorList>
            <person name="Yu J."/>
            <person name="Wang J."/>
            <person name="Lin W."/>
            <person name="Li S."/>
            <person name="Li H."/>
            <person name="Zhou J."/>
            <person name="Ni P."/>
            <person name="Dong W."/>
            <person name="Hu S."/>
            <person name="Zeng C."/>
            <person name="Zhang J."/>
            <person name="Zhang Y."/>
            <person name="Li R."/>
            <person name="Xu Z."/>
            <person name="Li S."/>
            <person name="Li X."/>
            <person name="Zheng H."/>
            <person name="Cong L."/>
            <person name="Lin L."/>
            <person name="Yin J."/>
            <person name="Geng J."/>
            <person name="Li G."/>
            <person name="Shi J."/>
            <person name="Liu J."/>
            <person name="Lv H."/>
            <person name="Li J."/>
            <person name="Wang J."/>
            <person name="Deng Y."/>
            <person name="Ran L."/>
            <person name="Shi X."/>
            <person name="Wang X."/>
            <person name="Wu Q."/>
            <person name="Li C."/>
            <person name="Ren X."/>
            <person name="Wang J."/>
            <person name="Wang X."/>
            <person name="Li D."/>
            <person name="Liu D."/>
            <person name="Zhang X."/>
            <person name="Ji Z."/>
            <person name="Zhao W."/>
            <person name="Sun Y."/>
            <person name="Zhang Z."/>
            <person name="Bao J."/>
            <person name="Han Y."/>
            <person name="Dong L."/>
            <person name="Ji J."/>
            <person name="Chen P."/>
            <person name="Wu S."/>
            <person name="Liu J."/>
            <person name="Xiao Y."/>
            <person name="Bu D."/>
            <person name="Tan J."/>
            <person name="Yang L."/>
            <person name="Ye C."/>
            <person name="Zhang J."/>
            <person name="Xu J."/>
            <person name="Zhou Y."/>
            <person name="Yu Y."/>
            <person name="Zhang B."/>
            <person name="Zhuang S."/>
            <person name="Wei H."/>
            <person name="Liu B."/>
            <person name="Lei M."/>
            <person name="Yu H."/>
            <person name="Li Y."/>
            <person name="Xu H."/>
            <person name="Wei S."/>
            <person name="He X."/>
            <person name="Fang L."/>
            <person name="Zhang Z."/>
            <person name="Zhang Y."/>
            <person name="Huang X."/>
            <person name="Su Z."/>
            <person name="Tong W."/>
            <person name="Li J."/>
            <person name="Tong Z."/>
            <person name="Li S."/>
            <person name="Ye J."/>
            <person name="Wang L."/>
            <person name="Fang L."/>
            <person name="Lei T."/>
            <person name="Chen C."/>
            <person name="Chen H."/>
            <person name="Xu Z."/>
            <person name="Li H."/>
            <person name="Huang H."/>
            <person name="Zhang F."/>
            <person name="Xu H."/>
            <person name="Li N."/>
            <person name="Zhao C."/>
            <person name="Li S."/>
            <person name="Dong L."/>
            <person name="Huang Y."/>
            <person name="Li L."/>
            <person name="Xi Y."/>
            <person name="Qi Q."/>
            <person name="Li W."/>
            <person name="Zhang B."/>
            <person name="Hu W."/>
            <person name="Zhang Y."/>
            <person name="Tian X."/>
            <person name="Jiao Y."/>
            <person name="Liang X."/>
            <person name="Jin J."/>
            <person name="Gao L."/>
            <person name="Zheng W."/>
            <person name="Hao B."/>
            <person name="Liu S."/>
            <person name="Wang W."/>
            <person name="Yuan L."/>
            <person name="Cao M."/>
            <person name="McDermott J."/>
            <person name="Samudrala R."/>
            <person name="Wang J."/>
            <person name="Wong G.K."/>
            <person name="Yang H."/>
        </authorList>
    </citation>
    <scope>NUCLEOTIDE SEQUENCE [LARGE SCALE GENOMIC DNA]</scope>
    <source>
        <strain evidence="4">cv. 93-11</strain>
    </source>
</reference>
<dbReference type="GO" id="GO:0071108">
    <property type="term" value="P:protein K48-linked deubiquitination"/>
    <property type="evidence" value="ECO:0007669"/>
    <property type="project" value="TreeGrafter"/>
</dbReference>
<dbReference type="Proteomes" id="UP000007015">
    <property type="component" value="Chromosome 2"/>
</dbReference>
<dbReference type="HOGENOM" id="CLU_1285125_0_0_1"/>
<dbReference type="Gene3D" id="1.20.1300.20">
    <property type="entry name" value="Peptidase C65 Otubain, subdomain 2"/>
    <property type="match status" value="1"/>
</dbReference>
<dbReference type="SUPFAM" id="SSF54001">
    <property type="entry name" value="Cysteine proteinases"/>
    <property type="match status" value="1"/>
</dbReference>
<dbReference type="PANTHER" id="PTHR12931:SF37">
    <property type="entry name" value="OS02G0517600 PROTEIN"/>
    <property type="match status" value="1"/>
</dbReference>
<keyword evidence="1" id="KW-0175">Coiled coil</keyword>
<evidence type="ECO:0000313" key="3">
    <source>
        <dbReference type="EMBL" id="EEC73290.1"/>
    </source>
</evidence>
<protein>
    <submittedName>
        <fullName evidence="3">Uncharacterized protein</fullName>
    </submittedName>
</protein>
<evidence type="ECO:0000256" key="2">
    <source>
        <dbReference type="SAM" id="MobiDB-lite"/>
    </source>
</evidence>
<dbReference type="Gramene" id="BGIOSGA008328-TA">
    <property type="protein sequence ID" value="BGIOSGA008328-PA"/>
    <property type="gene ID" value="BGIOSGA008328"/>
</dbReference>
<gene>
    <name evidence="3" type="ORF">OsI_07450</name>
</gene>
<dbReference type="Pfam" id="PF10275">
    <property type="entry name" value="Peptidase_C65"/>
    <property type="match status" value="1"/>
</dbReference>
<dbReference type="GO" id="GO:0005634">
    <property type="term" value="C:nucleus"/>
    <property type="evidence" value="ECO:0007669"/>
    <property type="project" value="TreeGrafter"/>
</dbReference>
<name>B8AIQ5_ORYSI</name>
<dbReference type="PANTHER" id="PTHR12931">
    <property type="entry name" value="UBIQUITIN THIOLESTERASE PROTEIN OTUB"/>
    <property type="match status" value="1"/>
</dbReference>
<evidence type="ECO:0000256" key="1">
    <source>
        <dbReference type="SAM" id="Coils"/>
    </source>
</evidence>
<dbReference type="InterPro" id="IPR019400">
    <property type="entry name" value="Peptidase_C65_otubain"/>
</dbReference>
<dbReference type="GO" id="GO:0043130">
    <property type="term" value="F:ubiquitin binding"/>
    <property type="evidence" value="ECO:0007669"/>
    <property type="project" value="TreeGrafter"/>
</dbReference>
<organism evidence="3 4">
    <name type="scientific">Oryza sativa subsp. indica</name>
    <name type="common">Rice</name>
    <dbReference type="NCBI Taxonomy" id="39946"/>
    <lineage>
        <taxon>Eukaryota</taxon>
        <taxon>Viridiplantae</taxon>
        <taxon>Streptophyta</taxon>
        <taxon>Embryophyta</taxon>
        <taxon>Tracheophyta</taxon>
        <taxon>Spermatophyta</taxon>
        <taxon>Magnoliopsida</taxon>
        <taxon>Liliopsida</taxon>
        <taxon>Poales</taxon>
        <taxon>Poaceae</taxon>
        <taxon>BOP clade</taxon>
        <taxon>Oryzoideae</taxon>
        <taxon>Oryzeae</taxon>
        <taxon>Oryzinae</taxon>
        <taxon>Oryza</taxon>
        <taxon>Oryza sativa</taxon>
    </lineage>
</organism>
<dbReference type="EMBL" id="CM000127">
    <property type="protein sequence ID" value="EEC73290.1"/>
    <property type="molecule type" value="Genomic_DNA"/>
</dbReference>
<feature type="region of interest" description="Disordered" evidence="2">
    <location>
        <begin position="1"/>
        <end position="62"/>
    </location>
</feature>
<dbReference type="GO" id="GO:0004843">
    <property type="term" value="F:cysteine-type deubiquitinase activity"/>
    <property type="evidence" value="ECO:0007669"/>
    <property type="project" value="TreeGrafter"/>
</dbReference>
<feature type="compositionally biased region" description="Basic residues" evidence="2">
    <location>
        <begin position="9"/>
        <end position="19"/>
    </location>
</feature>